<feature type="chain" id="PRO_5007822523" description="Excalibur calcium-binding domain-containing protein" evidence="2">
    <location>
        <begin position="25"/>
        <end position="270"/>
    </location>
</feature>
<evidence type="ECO:0000256" key="1">
    <source>
        <dbReference type="SAM" id="MobiDB-lite"/>
    </source>
</evidence>
<dbReference type="PATRIC" id="fig|1335048.3.peg.3084"/>
<dbReference type="AlphaFoldDB" id="A0A161GK28"/>
<reference evidence="3 4" key="1">
    <citation type="submission" date="2015-09" db="EMBL/GenBank/DDBJ databases">
        <title>Complete genome sequence of Defluviimonas alba cai42t isolated from an oilfield in Xinjiang.</title>
        <authorList>
            <person name="Geng S."/>
            <person name="Pan X."/>
            <person name="Wu X."/>
        </authorList>
    </citation>
    <scope>NUCLEOTIDE SEQUENCE [LARGE SCALE GENOMIC DNA]</scope>
    <source>
        <strain evidence="4">cai42</strain>
    </source>
</reference>
<proteinExistence type="predicted"/>
<protein>
    <recommendedName>
        <fullName evidence="5">Excalibur calcium-binding domain-containing protein</fullName>
    </recommendedName>
</protein>
<accession>A0A161GK28</accession>
<feature type="region of interest" description="Disordered" evidence="1">
    <location>
        <begin position="237"/>
        <end position="270"/>
    </location>
</feature>
<dbReference type="EMBL" id="CP012661">
    <property type="protein sequence ID" value="AMY70203.1"/>
    <property type="molecule type" value="Genomic_DNA"/>
</dbReference>
<dbReference type="PROSITE" id="PS51257">
    <property type="entry name" value="PROKAR_LIPOPROTEIN"/>
    <property type="match status" value="1"/>
</dbReference>
<evidence type="ECO:0000313" key="3">
    <source>
        <dbReference type="EMBL" id="AMY70203.1"/>
    </source>
</evidence>
<keyword evidence="2" id="KW-0732">Signal</keyword>
<dbReference type="KEGG" id="daa:AKL17_2969"/>
<keyword evidence="4" id="KW-1185">Reference proteome</keyword>
<sequence>MTRGSSMRIVSPALLLALAACAPAMPDSGAGVGFDSYGSYMRAHSGQATSQGGYGAATAPASAITGGPISSAPLGSTAAVAPTGDAAIGSAALAALNATSPNGTTVTPYQPVPTAPVPYQPTPYQPVPSAAAPIPAVPAASGSARISDENDFSAVASRESIESDRARIAANAAQYQQVQPTALPPRTETGPNIVEYAINARNPLGQQAYTRMGLHLSNYERNCAKFASQDLAQMEFLRRGGPQRDPGNLDPDGDGYACRWDPTPFQKARG</sequence>
<evidence type="ECO:0000256" key="2">
    <source>
        <dbReference type="SAM" id="SignalP"/>
    </source>
</evidence>
<dbReference type="RefSeq" id="WP_236937795.1">
    <property type="nucleotide sequence ID" value="NZ_CP012661.1"/>
</dbReference>
<organism evidence="3 4">
    <name type="scientific">Frigidibacter mobilis</name>
    <dbReference type="NCBI Taxonomy" id="1335048"/>
    <lineage>
        <taxon>Bacteria</taxon>
        <taxon>Pseudomonadati</taxon>
        <taxon>Pseudomonadota</taxon>
        <taxon>Alphaproteobacteria</taxon>
        <taxon>Rhodobacterales</taxon>
        <taxon>Paracoccaceae</taxon>
        <taxon>Frigidibacter</taxon>
    </lineage>
</organism>
<dbReference type="Proteomes" id="UP000076128">
    <property type="component" value="Chromosome"/>
</dbReference>
<gene>
    <name evidence="3" type="ORF">AKL17_2969</name>
</gene>
<evidence type="ECO:0000313" key="4">
    <source>
        <dbReference type="Proteomes" id="UP000076128"/>
    </source>
</evidence>
<evidence type="ECO:0008006" key="5">
    <source>
        <dbReference type="Google" id="ProtNLM"/>
    </source>
</evidence>
<dbReference type="STRING" id="1335048.AKL17_2969"/>
<feature type="signal peptide" evidence="2">
    <location>
        <begin position="1"/>
        <end position="24"/>
    </location>
</feature>
<name>A0A161GK28_9RHOB</name>